<dbReference type="GO" id="GO:0031460">
    <property type="term" value="P:glycine betaine transport"/>
    <property type="evidence" value="ECO:0007669"/>
    <property type="project" value="InterPro"/>
</dbReference>
<evidence type="ECO:0000256" key="4">
    <source>
        <dbReference type="ARBA" id="ARBA00022741"/>
    </source>
</evidence>
<dbReference type="PANTHER" id="PTHR43117:SF4">
    <property type="entry name" value="OSMOPROTECTANT IMPORT ATP-BINDING PROTEIN OSMV"/>
    <property type="match status" value="1"/>
</dbReference>
<feature type="domain" description="CBS" evidence="12">
    <location>
        <begin position="318"/>
        <end position="375"/>
    </location>
</feature>
<dbReference type="EC" id="7.6.2.9" evidence="10"/>
<name>A0A8J2YHB1_9BACL</name>
<organism evidence="13 14">
    <name type="scientific">Pullulanibacillus camelliae</name>
    <dbReference type="NCBI Taxonomy" id="1707096"/>
    <lineage>
        <taxon>Bacteria</taxon>
        <taxon>Bacillati</taxon>
        <taxon>Bacillota</taxon>
        <taxon>Bacilli</taxon>
        <taxon>Bacillales</taxon>
        <taxon>Sporolactobacillaceae</taxon>
        <taxon>Pullulanibacillus</taxon>
    </lineage>
</organism>
<proteinExistence type="inferred from homology"/>
<dbReference type="GO" id="GO:0015418">
    <property type="term" value="F:ABC-type quaternary ammonium compound transporting activity"/>
    <property type="evidence" value="ECO:0007669"/>
    <property type="project" value="UniProtKB-EC"/>
</dbReference>
<evidence type="ECO:0000256" key="6">
    <source>
        <dbReference type="ARBA" id="ARBA00023122"/>
    </source>
</evidence>
<evidence type="ECO:0000256" key="2">
    <source>
        <dbReference type="ARBA" id="ARBA00022448"/>
    </source>
</evidence>
<keyword evidence="5 10" id="KW-0067">ATP-binding</keyword>
<evidence type="ECO:0000259" key="12">
    <source>
        <dbReference type="PROSITE" id="PS51371"/>
    </source>
</evidence>
<dbReference type="RefSeq" id="WP_188693484.1">
    <property type="nucleotide sequence ID" value="NZ_BMIR01000009.1"/>
</dbReference>
<keyword evidence="6 9" id="KW-0129">CBS domain</keyword>
<dbReference type="GO" id="GO:0006865">
    <property type="term" value="P:amino acid transport"/>
    <property type="evidence" value="ECO:0007669"/>
    <property type="project" value="UniProtKB-UniRule"/>
</dbReference>
<dbReference type="InterPro" id="IPR000644">
    <property type="entry name" value="CBS_dom"/>
</dbReference>
<keyword evidence="10" id="KW-1003">Cell membrane</keyword>
<keyword evidence="10" id="KW-0472">Membrane</keyword>
<dbReference type="InterPro" id="IPR046342">
    <property type="entry name" value="CBS_dom_sf"/>
</dbReference>
<evidence type="ECO:0000256" key="3">
    <source>
        <dbReference type="ARBA" id="ARBA00022737"/>
    </source>
</evidence>
<dbReference type="InterPro" id="IPR003439">
    <property type="entry name" value="ABC_transporter-like_ATP-bd"/>
</dbReference>
<dbReference type="SMART" id="SM00116">
    <property type="entry name" value="CBS"/>
    <property type="match status" value="2"/>
</dbReference>
<sequence>MIEFKNVSKVYEDGFKALKNLSFTVNEGELLVLIGPSGCGKTTTMKMINRLIEPTSGTITIEGQDISETNPVLLRRDIGYVIQQIGLLPHMTIRENVSLVPRLKKWEKERYLNKVDELMEMVGLNPQTFGERYPSELSGGQQQRIGVIRGLAAEPKIILMDEPFSALDPISREQLQEELVRLQKDIQKTIVFVTHDMDEALKIADRICIMRKGEIVQLDRPENILRHPADAFVHSFIGEERIQDNLDEGVSLPSVKKLIVKPITAYATRGLAEASKYMRNKRVDNLIVVDKNDMYLGIATIWDVQKHYREEGLTLDDIKQTDSDVLTPDIPAEEAFQLVNESVYGFVPVVDDQHKLLGIVNRASLVEHIVDQIIQ</sequence>
<reference evidence="13" key="1">
    <citation type="journal article" date="2014" name="Int. J. Syst. Evol. Microbiol.">
        <title>Complete genome sequence of Corynebacterium casei LMG S-19264T (=DSM 44701T), isolated from a smear-ripened cheese.</title>
        <authorList>
            <consortium name="US DOE Joint Genome Institute (JGI-PGF)"/>
            <person name="Walter F."/>
            <person name="Albersmeier A."/>
            <person name="Kalinowski J."/>
            <person name="Ruckert C."/>
        </authorList>
    </citation>
    <scope>NUCLEOTIDE SEQUENCE</scope>
    <source>
        <strain evidence="13">CGMCC 1.15371</strain>
    </source>
</reference>
<protein>
    <recommendedName>
        <fullName evidence="10">Quaternary amine transport ATP-binding protein</fullName>
        <ecNumber evidence="10">7.6.2.9</ecNumber>
    </recommendedName>
</protein>
<comment type="subunit">
    <text evidence="10">The complex is probably composed of two ATP-binding proteins, two transmembrane proteins and a solute-binding protein.</text>
</comment>
<dbReference type="NCBIfam" id="TIGR01186">
    <property type="entry name" value="proV"/>
    <property type="match status" value="1"/>
</dbReference>
<dbReference type="Pfam" id="PF00571">
    <property type="entry name" value="CBS"/>
    <property type="match status" value="2"/>
</dbReference>
<keyword evidence="14" id="KW-1185">Reference proteome</keyword>
<dbReference type="SUPFAM" id="SSF54631">
    <property type="entry name" value="CBS-domain pair"/>
    <property type="match status" value="1"/>
</dbReference>
<dbReference type="Proteomes" id="UP000628775">
    <property type="component" value="Unassembled WGS sequence"/>
</dbReference>
<dbReference type="PANTHER" id="PTHR43117">
    <property type="entry name" value="OSMOPROTECTANT IMPORT ATP-BINDING PROTEIN OSMV"/>
    <property type="match status" value="1"/>
</dbReference>
<accession>A0A8J2YHB1</accession>
<dbReference type="GO" id="GO:0016887">
    <property type="term" value="F:ATP hydrolysis activity"/>
    <property type="evidence" value="ECO:0007669"/>
    <property type="project" value="UniProtKB-UniRule"/>
</dbReference>
<evidence type="ECO:0000313" key="13">
    <source>
        <dbReference type="EMBL" id="GGE42517.1"/>
    </source>
</evidence>
<comment type="similarity">
    <text evidence="1 10">Belongs to the ABC transporter superfamily.</text>
</comment>
<evidence type="ECO:0000259" key="11">
    <source>
        <dbReference type="PROSITE" id="PS50893"/>
    </source>
</evidence>
<evidence type="ECO:0000256" key="1">
    <source>
        <dbReference type="ARBA" id="ARBA00005417"/>
    </source>
</evidence>
<comment type="subunit">
    <text evidence="8">The complex is composed of two ATP-binding proteins (OpuCA), two transmembrane proteins (OpuCB and OpuCD) and a solute-binding protein (OpuCC).</text>
</comment>
<dbReference type="GO" id="GO:0005524">
    <property type="term" value="F:ATP binding"/>
    <property type="evidence" value="ECO:0007669"/>
    <property type="project" value="UniProtKB-UniRule"/>
</dbReference>
<evidence type="ECO:0000256" key="8">
    <source>
        <dbReference type="ARBA" id="ARBA00063934"/>
    </source>
</evidence>
<dbReference type="AlphaFoldDB" id="A0A8J2YHB1"/>
<dbReference type="Pfam" id="PF00005">
    <property type="entry name" value="ABC_tran"/>
    <property type="match status" value="1"/>
</dbReference>
<feature type="domain" description="ABC transporter" evidence="11">
    <location>
        <begin position="2"/>
        <end position="237"/>
    </location>
</feature>
<dbReference type="PROSITE" id="PS00211">
    <property type="entry name" value="ABC_TRANSPORTER_1"/>
    <property type="match status" value="1"/>
</dbReference>
<dbReference type="PROSITE" id="PS51371">
    <property type="entry name" value="CBS"/>
    <property type="match status" value="2"/>
</dbReference>
<gene>
    <name evidence="13" type="ORF">GCM10011391_21640</name>
</gene>
<dbReference type="GO" id="GO:0005886">
    <property type="term" value="C:plasma membrane"/>
    <property type="evidence" value="ECO:0007669"/>
    <property type="project" value="UniProtKB-SubCell"/>
</dbReference>
<dbReference type="CDD" id="cd03295">
    <property type="entry name" value="ABC_OpuCA_Osmoprotection"/>
    <property type="match status" value="1"/>
</dbReference>
<dbReference type="PROSITE" id="PS50893">
    <property type="entry name" value="ABC_TRANSPORTER_2"/>
    <property type="match status" value="1"/>
</dbReference>
<comment type="caution">
    <text evidence="13">The sequence shown here is derived from an EMBL/GenBank/DDBJ whole genome shotgun (WGS) entry which is preliminary data.</text>
</comment>
<comment type="subcellular location">
    <subcellularLocation>
        <location evidence="10">Cell inner membrane</location>
        <topology evidence="10">Peripheral membrane protein</topology>
    </subcellularLocation>
</comment>
<feature type="domain" description="CBS" evidence="12">
    <location>
        <begin position="258"/>
        <end position="315"/>
    </location>
</feature>
<evidence type="ECO:0000256" key="5">
    <source>
        <dbReference type="ARBA" id="ARBA00022840"/>
    </source>
</evidence>
<evidence type="ECO:0000256" key="7">
    <source>
        <dbReference type="ARBA" id="ARBA00052482"/>
    </source>
</evidence>
<dbReference type="InterPro" id="IPR003593">
    <property type="entry name" value="AAA+_ATPase"/>
</dbReference>
<dbReference type="Gene3D" id="3.40.50.300">
    <property type="entry name" value="P-loop containing nucleotide triphosphate hydrolases"/>
    <property type="match status" value="1"/>
</dbReference>
<dbReference type="InterPro" id="IPR005892">
    <property type="entry name" value="Gly-betaine_transp_ATP-bd"/>
</dbReference>
<comment type="catalytic activity">
    <reaction evidence="7">
        <text>a quaternary ammonium(out) + ATP + H2O = a quaternary ammonium(in) + ADP + phosphate + H(+)</text>
        <dbReference type="Rhea" id="RHEA:11036"/>
        <dbReference type="ChEBI" id="CHEBI:15377"/>
        <dbReference type="ChEBI" id="CHEBI:15378"/>
        <dbReference type="ChEBI" id="CHEBI:30616"/>
        <dbReference type="ChEBI" id="CHEBI:35267"/>
        <dbReference type="ChEBI" id="CHEBI:43474"/>
        <dbReference type="ChEBI" id="CHEBI:456216"/>
        <dbReference type="EC" id="7.6.2.9"/>
    </reaction>
</comment>
<dbReference type="EMBL" id="BMIR01000009">
    <property type="protein sequence ID" value="GGE42517.1"/>
    <property type="molecule type" value="Genomic_DNA"/>
</dbReference>
<evidence type="ECO:0000313" key="14">
    <source>
        <dbReference type="Proteomes" id="UP000628775"/>
    </source>
</evidence>
<keyword evidence="4 10" id="KW-0547">Nucleotide-binding</keyword>
<evidence type="ECO:0000256" key="9">
    <source>
        <dbReference type="PROSITE-ProRule" id="PRU00703"/>
    </source>
</evidence>
<evidence type="ECO:0000256" key="10">
    <source>
        <dbReference type="RuleBase" id="RU369116"/>
    </source>
</evidence>
<keyword evidence="2 10" id="KW-0813">Transport</keyword>
<dbReference type="SMART" id="SM00382">
    <property type="entry name" value="AAA"/>
    <property type="match status" value="1"/>
</dbReference>
<dbReference type="SUPFAM" id="SSF52540">
    <property type="entry name" value="P-loop containing nucleoside triphosphate hydrolases"/>
    <property type="match status" value="1"/>
</dbReference>
<dbReference type="FunFam" id="3.40.50.300:FF:000425">
    <property type="entry name" value="Probable ABC transporter, ATP-binding subunit"/>
    <property type="match status" value="1"/>
</dbReference>
<dbReference type="Gene3D" id="3.10.580.10">
    <property type="entry name" value="CBS-domain"/>
    <property type="match status" value="1"/>
</dbReference>
<dbReference type="InterPro" id="IPR017871">
    <property type="entry name" value="ABC_transporter-like_CS"/>
</dbReference>
<reference evidence="13" key="2">
    <citation type="submission" date="2020-09" db="EMBL/GenBank/DDBJ databases">
        <authorList>
            <person name="Sun Q."/>
            <person name="Zhou Y."/>
        </authorList>
    </citation>
    <scope>NUCLEOTIDE SEQUENCE</scope>
    <source>
        <strain evidence="13">CGMCC 1.15371</strain>
    </source>
</reference>
<keyword evidence="3" id="KW-0677">Repeat</keyword>
<keyword evidence="10" id="KW-0997">Cell inner membrane</keyword>
<dbReference type="InterPro" id="IPR027417">
    <property type="entry name" value="P-loop_NTPase"/>
</dbReference>